<proteinExistence type="inferred from homology"/>
<feature type="domain" description="PNPLA" evidence="8">
    <location>
        <begin position="226"/>
        <end position="423"/>
    </location>
</feature>
<name>A0ABR4A497_9LECA</name>
<dbReference type="Pfam" id="PF11815">
    <property type="entry name" value="DUF3336"/>
    <property type="match status" value="1"/>
</dbReference>
<dbReference type="SUPFAM" id="SSF52151">
    <property type="entry name" value="FabD/lysophospholipase-like"/>
    <property type="match status" value="1"/>
</dbReference>
<feature type="compositionally biased region" description="Low complexity" evidence="7">
    <location>
        <begin position="659"/>
        <end position="672"/>
    </location>
</feature>
<feature type="compositionally biased region" description="Basic and acidic residues" evidence="7">
    <location>
        <begin position="803"/>
        <end position="822"/>
    </location>
</feature>
<reference evidence="9 10" key="1">
    <citation type="submission" date="2024-09" db="EMBL/GenBank/DDBJ databases">
        <title>Rethinking Asexuality: The Enigmatic Case of Functional Sexual Genes in Lepraria (Stereocaulaceae).</title>
        <authorList>
            <person name="Doellman M."/>
            <person name="Sun Y."/>
            <person name="Barcenas-Pena A."/>
            <person name="Lumbsch H.T."/>
            <person name="Grewe F."/>
        </authorList>
    </citation>
    <scope>NUCLEOTIDE SEQUENCE [LARGE SCALE GENOMIC DNA]</scope>
    <source>
        <strain evidence="9 10">Mercado 3170</strain>
    </source>
</reference>
<evidence type="ECO:0000256" key="6">
    <source>
        <dbReference type="RuleBase" id="RU362055"/>
    </source>
</evidence>
<evidence type="ECO:0000256" key="7">
    <source>
        <dbReference type="SAM" id="MobiDB-lite"/>
    </source>
</evidence>
<dbReference type="InterPro" id="IPR050301">
    <property type="entry name" value="NTE"/>
</dbReference>
<keyword evidence="3 5" id="KW-0442">Lipid degradation</keyword>
<comment type="function">
    <text evidence="6">Lipid hydrolase.</text>
</comment>
<feature type="compositionally biased region" description="Polar residues" evidence="7">
    <location>
        <begin position="745"/>
        <end position="780"/>
    </location>
</feature>
<comment type="similarity">
    <text evidence="6">Belongs to the PLPL family.</text>
</comment>
<feature type="short sequence motif" description="GXSXG" evidence="5">
    <location>
        <begin position="257"/>
        <end position="261"/>
    </location>
</feature>
<dbReference type="InterPro" id="IPR021771">
    <property type="entry name" value="Triacylglycerol_lipase_N"/>
</dbReference>
<feature type="compositionally biased region" description="Polar residues" evidence="7">
    <location>
        <begin position="625"/>
        <end position="636"/>
    </location>
</feature>
<feature type="compositionally biased region" description="Low complexity" evidence="7">
    <location>
        <begin position="698"/>
        <end position="716"/>
    </location>
</feature>
<feature type="compositionally biased region" description="Polar residues" evidence="7">
    <location>
        <begin position="680"/>
        <end position="697"/>
    </location>
</feature>
<evidence type="ECO:0000256" key="1">
    <source>
        <dbReference type="ARBA" id="ARBA00002682"/>
    </source>
</evidence>
<comment type="subcellular location">
    <subcellularLocation>
        <location evidence="6">Membrane</location>
        <topology evidence="6">Single-pass membrane protein</topology>
    </subcellularLocation>
</comment>
<comment type="caution">
    <text evidence="5">Lacks conserved residue(s) required for the propagation of feature annotation.</text>
</comment>
<keyword evidence="4 5" id="KW-0443">Lipid metabolism</keyword>
<organism evidence="9 10">
    <name type="scientific">Stereocaulon virgatum</name>
    <dbReference type="NCBI Taxonomy" id="373712"/>
    <lineage>
        <taxon>Eukaryota</taxon>
        <taxon>Fungi</taxon>
        <taxon>Dikarya</taxon>
        <taxon>Ascomycota</taxon>
        <taxon>Pezizomycotina</taxon>
        <taxon>Lecanoromycetes</taxon>
        <taxon>OSLEUM clade</taxon>
        <taxon>Lecanoromycetidae</taxon>
        <taxon>Lecanorales</taxon>
        <taxon>Lecanorineae</taxon>
        <taxon>Stereocaulaceae</taxon>
        <taxon>Stereocaulon</taxon>
    </lineage>
</organism>
<evidence type="ECO:0000256" key="2">
    <source>
        <dbReference type="ARBA" id="ARBA00022801"/>
    </source>
</evidence>
<dbReference type="PANTHER" id="PTHR14226">
    <property type="entry name" value="NEUROPATHY TARGET ESTERASE/SWISS CHEESE D.MELANOGASTER"/>
    <property type="match status" value="1"/>
</dbReference>
<dbReference type="PROSITE" id="PS51635">
    <property type="entry name" value="PNPLA"/>
    <property type="match status" value="1"/>
</dbReference>
<evidence type="ECO:0000256" key="3">
    <source>
        <dbReference type="ARBA" id="ARBA00022963"/>
    </source>
</evidence>
<evidence type="ECO:0000313" key="10">
    <source>
        <dbReference type="Proteomes" id="UP001590950"/>
    </source>
</evidence>
<comment type="function">
    <text evidence="1">Probable lipid hydrolase.</text>
</comment>
<protein>
    <recommendedName>
        <fullName evidence="6">Patatin-like phospholipase domain-containing protein</fullName>
        <ecNumber evidence="6">3.1.1.-</ecNumber>
    </recommendedName>
</protein>
<dbReference type="EMBL" id="JBEFKJ010000022">
    <property type="protein sequence ID" value="KAL2040255.1"/>
    <property type="molecule type" value="Genomic_DNA"/>
</dbReference>
<dbReference type="Gene3D" id="3.40.1090.10">
    <property type="entry name" value="Cytosolic phospholipase A2 catalytic domain"/>
    <property type="match status" value="2"/>
</dbReference>
<evidence type="ECO:0000313" key="9">
    <source>
        <dbReference type="EMBL" id="KAL2040255.1"/>
    </source>
</evidence>
<keyword evidence="10" id="KW-1185">Reference proteome</keyword>
<feature type="active site" description="Nucleophile" evidence="5">
    <location>
        <position position="259"/>
    </location>
</feature>
<evidence type="ECO:0000256" key="4">
    <source>
        <dbReference type="ARBA" id="ARBA00023098"/>
    </source>
</evidence>
<evidence type="ECO:0000259" key="8">
    <source>
        <dbReference type="PROSITE" id="PS51635"/>
    </source>
</evidence>
<sequence length="859" mass="94264">MTFLQSPSFLQGLGLDYGLETIRPRSAGKQQGQKQLRSTSSLANLMHFARNPVENVGEAVENWYDGSTKEERAERQVLADRKQLLYLKMRTATSHAEWETAATELDNIEGNNEWKSIFNSPDYDADLVEVRLKQLDEARTSCDIGRMLFLIRTSLSRGLGSMGNLKMYKHTHIGTKDLIERYITSALATLDALLDVSARAKCDGMESKYILEQILSSRQAFGRSALLLSGGATFGMNHIGVLKALHEAKLLPRIISGASAGSIVSAVVCTRTEEEIPALLDSFCDGDLAVFEEEGNEDGLLRKAARFLKHGALYDISHLTRVMRDLMGDMTFQEAYNRTRKILNICVSSASLYELPRLLNYITAPNVLIWSAVAASCSVPCVYTAAALLAKDPKTGEAVPWNPSPQRWIDGSVDNDIPMTRLAEMFNVNHFIVSQVNPHVVPFLIKDEAAIGEEAKNYSSTISPGSSWFNSLSHLAKGEALHRMHTLADMGILPNILTKTVSVLSQKYSGDITIFPAIAYSDFPRMLSNPTPEFMRHAMLSGERATWPKISIIKNHCAIELALDDAVQKLRARVAFSPSEVELRMSKQITPTSNIGRGIKGGRRTRVKRPLSQNSTASAPVPAIKNTNLHTHNQPGSGRPVPGLRHKKSRSLNTVIAEPSSSLLPTKASSSTVEPLAPIQTLNDVTSSGADEMNSNLTTSSSSTSFSSPTDEPSSPVTDSEPKWHHGLFSSVSQPNTPIPHHSAYFNNSKTPMSAKATTADPSFVMTPSKSTTDMASSPPESRYKRLFHHRPHGQVAVTLPGKNREPSSSRERAKEKSRPARDATSPKPMKRNWALEIDIPAATKNLVSRGKKKSQSEA</sequence>
<dbReference type="Pfam" id="PF01734">
    <property type="entry name" value="Patatin"/>
    <property type="match status" value="1"/>
</dbReference>
<dbReference type="InterPro" id="IPR016035">
    <property type="entry name" value="Acyl_Trfase/lysoPLipase"/>
</dbReference>
<comment type="caution">
    <text evidence="9">The sequence shown here is derived from an EMBL/GenBank/DDBJ whole genome shotgun (WGS) entry which is preliminary data.</text>
</comment>
<feature type="compositionally biased region" description="Basic residues" evidence="7">
    <location>
        <begin position="850"/>
        <end position="859"/>
    </location>
</feature>
<keyword evidence="2 5" id="KW-0378">Hydrolase</keyword>
<dbReference type="InterPro" id="IPR002641">
    <property type="entry name" value="PNPLA_dom"/>
</dbReference>
<feature type="region of interest" description="Disordered" evidence="7">
    <location>
        <begin position="592"/>
        <end position="781"/>
    </location>
</feature>
<gene>
    <name evidence="9" type="ORF">N7G274_007158</name>
</gene>
<feature type="active site" description="Proton acceptor" evidence="5">
    <location>
        <position position="410"/>
    </location>
</feature>
<dbReference type="CDD" id="cd07230">
    <property type="entry name" value="Pat_TGL4-5_like"/>
    <property type="match status" value="1"/>
</dbReference>
<accession>A0ABR4A497</accession>
<dbReference type="PANTHER" id="PTHR14226:SF10">
    <property type="entry name" value="TRIACYLGLYCEROL LIPASE 4-RELATED"/>
    <property type="match status" value="1"/>
</dbReference>
<dbReference type="EC" id="3.1.1.-" evidence="6"/>
<evidence type="ECO:0000256" key="5">
    <source>
        <dbReference type="PROSITE-ProRule" id="PRU01161"/>
    </source>
</evidence>
<feature type="region of interest" description="Disordered" evidence="7">
    <location>
        <begin position="794"/>
        <end position="859"/>
    </location>
</feature>
<feature type="compositionally biased region" description="Basic residues" evidence="7">
    <location>
        <begin position="600"/>
        <end position="609"/>
    </location>
</feature>
<dbReference type="Proteomes" id="UP001590950">
    <property type="component" value="Unassembled WGS sequence"/>
</dbReference>